<organism evidence="1 2">
    <name type="scientific">Lineolata rhizophorae</name>
    <dbReference type="NCBI Taxonomy" id="578093"/>
    <lineage>
        <taxon>Eukaryota</taxon>
        <taxon>Fungi</taxon>
        <taxon>Dikarya</taxon>
        <taxon>Ascomycota</taxon>
        <taxon>Pezizomycotina</taxon>
        <taxon>Dothideomycetes</taxon>
        <taxon>Dothideomycetes incertae sedis</taxon>
        <taxon>Lineolatales</taxon>
        <taxon>Lineolataceae</taxon>
        <taxon>Lineolata</taxon>
    </lineage>
</organism>
<name>A0A6A6PBC0_9PEZI</name>
<dbReference type="AlphaFoldDB" id="A0A6A6PBC0"/>
<evidence type="ECO:0000313" key="2">
    <source>
        <dbReference type="Proteomes" id="UP000799766"/>
    </source>
</evidence>
<proteinExistence type="predicted"/>
<dbReference type="EMBL" id="MU001672">
    <property type="protein sequence ID" value="KAF2461208.1"/>
    <property type="molecule type" value="Genomic_DNA"/>
</dbReference>
<evidence type="ECO:0000313" key="1">
    <source>
        <dbReference type="EMBL" id="KAF2461208.1"/>
    </source>
</evidence>
<reference evidence="1" key="1">
    <citation type="journal article" date="2020" name="Stud. Mycol.">
        <title>101 Dothideomycetes genomes: a test case for predicting lifestyles and emergence of pathogens.</title>
        <authorList>
            <person name="Haridas S."/>
            <person name="Albert R."/>
            <person name="Binder M."/>
            <person name="Bloem J."/>
            <person name="Labutti K."/>
            <person name="Salamov A."/>
            <person name="Andreopoulos B."/>
            <person name="Baker S."/>
            <person name="Barry K."/>
            <person name="Bills G."/>
            <person name="Bluhm B."/>
            <person name="Cannon C."/>
            <person name="Castanera R."/>
            <person name="Culley D."/>
            <person name="Daum C."/>
            <person name="Ezra D."/>
            <person name="Gonzalez J."/>
            <person name="Henrissat B."/>
            <person name="Kuo A."/>
            <person name="Liang C."/>
            <person name="Lipzen A."/>
            <person name="Lutzoni F."/>
            <person name="Magnuson J."/>
            <person name="Mondo S."/>
            <person name="Nolan M."/>
            <person name="Ohm R."/>
            <person name="Pangilinan J."/>
            <person name="Park H.-J."/>
            <person name="Ramirez L."/>
            <person name="Alfaro M."/>
            <person name="Sun H."/>
            <person name="Tritt A."/>
            <person name="Yoshinaga Y."/>
            <person name="Zwiers L.-H."/>
            <person name="Turgeon B."/>
            <person name="Goodwin S."/>
            <person name="Spatafora J."/>
            <person name="Crous P."/>
            <person name="Grigoriev I."/>
        </authorList>
    </citation>
    <scope>NUCLEOTIDE SEQUENCE</scope>
    <source>
        <strain evidence="1">ATCC 16933</strain>
    </source>
</reference>
<accession>A0A6A6PBC0</accession>
<keyword evidence="2" id="KW-1185">Reference proteome</keyword>
<dbReference type="Proteomes" id="UP000799766">
    <property type="component" value="Unassembled WGS sequence"/>
</dbReference>
<gene>
    <name evidence="1" type="ORF">BDY21DRAFT_334655</name>
</gene>
<protein>
    <submittedName>
        <fullName evidence="1">Uncharacterized protein</fullName>
    </submittedName>
</protein>
<sequence>MERSTRWARDRRSVCKCYRSMRLGYAIWCQGATAGRASCPGEWVSIVPKLRGEVVSPMARPGTYGGQRTTTHGSRERLLRAGTDRPHLAAEVQRLPSAHHMKRTTSLKANHHFSSYRHAAAGHQVCLSKSVSVHLSSH</sequence>